<dbReference type="Pfam" id="PF04847">
    <property type="entry name" value="Calcipressin"/>
    <property type="match status" value="1"/>
</dbReference>
<comment type="caution">
    <text evidence="3">The sequence shown here is derived from an EMBL/GenBank/DDBJ whole genome shotgun (WGS) entry which is preliminary data.</text>
</comment>
<name>A0A8J1TBS5_OWEFU</name>
<dbReference type="PANTHER" id="PTHR10300:SF14">
    <property type="entry name" value="PROTEIN SARAH"/>
    <property type="match status" value="1"/>
</dbReference>
<dbReference type="Proteomes" id="UP000749559">
    <property type="component" value="Unassembled WGS sequence"/>
</dbReference>
<organism evidence="3 4">
    <name type="scientific">Owenia fusiformis</name>
    <name type="common">Polychaete worm</name>
    <dbReference type="NCBI Taxonomy" id="6347"/>
    <lineage>
        <taxon>Eukaryota</taxon>
        <taxon>Metazoa</taxon>
        <taxon>Spiralia</taxon>
        <taxon>Lophotrochozoa</taxon>
        <taxon>Annelida</taxon>
        <taxon>Polychaeta</taxon>
        <taxon>Sedentaria</taxon>
        <taxon>Canalipalpata</taxon>
        <taxon>Sabellida</taxon>
        <taxon>Oweniida</taxon>
        <taxon>Oweniidae</taxon>
        <taxon>Owenia</taxon>
    </lineage>
</organism>
<accession>A0A8J1TBS5</accession>
<dbReference type="CDD" id="cd12434">
    <property type="entry name" value="RRM_RCAN_like"/>
    <property type="match status" value="1"/>
</dbReference>
<dbReference type="PANTHER" id="PTHR10300">
    <property type="entry name" value="CALCIPRESSIN"/>
    <property type="match status" value="1"/>
</dbReference>
<dbReference type="SUPFAM" id="SSF54928">
    <property type="entry name" value="RNA-binding domain, RBD"/>
    <property type="match status" value="1"/>
</dbReference>
<keyword evidence="4" id="KW-1185">Reference proteome</keyword>
<dbReference type="GO" id="GO:0003676">
    <property type="term" value="F:nucleic acid binding"/>
    <property type="evidence" value="ECO:0007669"/>
    <property type="project" value="InterPro"/>
</dbReference>
<dbReference type="FunFam" id="3.30.70.330:FF:000092">
    <property type="entry name" value="Calcipressin-2 isoform 2"/>
    <property type="match status" value="1"/>
</dbReference>
<reference evidence="3" key="1">
    <citation type="submission" date="2022-03" db="EMBL/GenBank/DDBJ databases">
        <authorList>
            <person name="Martin C."/>
        </authorList>
    </citation>
    <scope>NUCLEOTIDE SEQUENCE</scope>
</reference>
<proteinExistence type="inferred from homology"/>
<gene>
    <name evidence="3" type="ORF">OFUS_LOCUS23329</name>
</gene>
<protein>
    <submittedName>
        <fullName evidence="3">Uncharacterized protein</fullName>
    </submittedName>
</protein>
<comment type="similarity">
    <text evidence="1">Belongs to the RCAN family.</text>
</comment>
<dbReference type="InterPro" id="IPR006931">
    <property type="entry name" value="Calcipressin"/>
</dbReference>
<dbReference type="InterPro" id="IPR012677">
    <property type="entry name" value="Nucleotide-bd_a/b_plait_sf"/>
</dbReference>
<dbReference type="InterPro" id="IPR035979">
    <property type="entry name" value="RBD_domain_sf"/>
</dbReference>
<dbReference type="GO" id="GO:0008597">
    <property type="term" value="F:calcium-dependent protein serine/threonine phosphatase regulator activity"/>
    <property type="evidence" value="ECO:0007669"/>
    <property type="project" value="TreeGrafter"/>
</dbReference>
<feature type="region of interest" description="Disordered" evidence="2">
    <location>
        <begin position="1"/>
        <end position="20"/>
    </location>
</feature>
<dbReference type="GO" id="GO:0005634">
    <property type="term" value="C:nucleus"/>
    <property type="evidence" value="ECO:0007669"/>
    <property type="project" value="TreeGrafter"/>
</dbReference>
<evidence type="ECO:0000256" key="1">
    <source>
        <dbReference type="ARBA" id="ARBA00008209"/>
    </source>
</evidence>
<dbReference type="GO" id="GO:0005737">
    <property type="term" value="C:cytoplasm"/>
    <property type="evidence" value="ECO:0007669"/>
    <property type="project" value="TreeGrafter"/>
</dbReference>
<dbReference type="OrthoDB" id="17212at2759"/>
<evidence type="ECO:0000256" key="2">
    <source>
        <dbReference type="SAM" id="MobiDB-lite"/>
    </source>
</evidence>
<evidence type="ECO:0000313" key="3">
    <source>
        <dbReference type="EMBL" id="CAH1799303.1"/>
    </source>
</evidence>
<feature type="compositionally biased region" description="Polar residues" evidence="2">
    <location>
        <begin position="1"/>
        <end position="12"/>
    </location>
</feature>
<dbReference type="Gene3D" id="3.30.70.330">
    <property type="match status" value="1"/>
</dbReference>
<dbReference type="GO" id="GO:0019722">
    <property type="term" value="P:calcium-mediated signaling"/>
    <property type="evidence" value="ECO:0007669"/>
    <property type="project" value="InterPro"/>
</dbReference>
<sequence>MASSSENNVNSDLSERMDGVSLNDGDVEMENTDLPSAIIIVNVADVVFESESEKSIFEEVFRQFDAGATFQYLKSFRRARCNYCSPIVAAKARIQLHETELCGNRIKCFFVQSPSEALRNSEPYLQLPPLEKQFLISPPASPPVGWEPVPEAEPIINYDLLNAVVRLAPGEKHELHPPVDNAPAIVVHICEDPEGYKDKPLVQTRRPNCGGP</sequence>
<dbReference type="EMBL" id="CAIIXF020000011">
    <property type="protein sequence ID" value="CAH1799303.1"/>
    <property type="molecule type" value="Genomic_DNA"/>
</dbReference>
<evidence type="ECO:0000313" key="4">
    <source>
        <dbReference type="Proteomes" id="UP000749559"/>
    </source>
</evidence>
<dbReference type="AlphaFoldDB" id="A0A8J1TBS5"/>